<dbReference type="InterPro" id="IPR038765">
    <property type="entry name" value="Papain-like_cys_pep_sf"/>
</dbReference>
<protein>
    <submittedName>
        <fullName evidence="3">Ubiquitin carboxyl-terminal hydrolase 32 (Deubiquitinating enzyme 32) (Renal carcinoma antigen NY-REN-60) (Ubiquitin thioesterase 32) (Ubiquitin-specific-processing protease 32)</fullName>
    </submittedName>
</protein>
<evidence type="ECO:0000313" key="2">
    <source>
        <dbReference type="EMBL" id="CAI4008124.1"/>
    </source>
</evidence>
<dbReference type="OrthoDB" id="292964at2759"/>
<dbReference type="EMBL" id="CAMXCT030004209">
    <property type="protein sequence ID" value="CAL4795436.1"/>
    <property type="molecule type" value="Genomic_DNA"/>
</dbReference>
<comment type="caution">
    <text evidence="2">The sequence shown here is derived from an EMBL/GenBank/DDBJ whole genome shotgun (WGS) entry which is preliminary data.</text>
</comment>
<evidence type="ECO:0000256" key="1">
    <source>
        <dbReference type="SAM" id="MobiDB-lite"/>
    </source>
</evidence>
<proteinExistence type="predicted"/>
<dbReference type="Proteomes" id="UP001152797">
    <property type="component" value="Unassembled WGS sequence"/>
</dbReference>
<gene>
    <name evidence="2" type="ORF">C1SCF055_LOCUS33594</name>
</gene>
<keyword evidence="3" id="KW-0378">Hydrolase</keyword>
<dbReference type="GO" id="GO:0006508">
    <property type="term" value="P:proteolysis"/>
    <property type="evidence" value="ECO:0007669"/>
    <property type="project" value="UniProtKB-KW"/>
</dbReference>
<dbReference type="SUPFAM" id="SSF54001">
    <property type="entry name" value="Cysteine proteinases"/>
    <property type="match status" value="1"/>
</dbReference>
<feature type="region of interest" description="Disordered" evidence="1">
    <location>
        <begin position="1"/>
        <end position="23"/>
    </location>
</feature>
<accession>A0A9P1DCK8</accession>
<dbReference type="EMBL" id="CAMXCT020004209">
    <property type="protein sequence ID" value="CAL1161499.1"/>
    <property type="molecule type" value="Genomic_DNA"/>
</dbReference>
<dbReference type="Gene3D" id="3.90.70.10">
    <property type="entry name" value="Cysteine proteinases"/>
    <property type="match status" value="1"/>
</dbReference>
<organism evidence="2">
    <name type="scientific">Cladocopium goreaui</name>
    <dbReference type="NCBI Taxonomy" id="2562237"/>
    <lineage>
        <taxon>Eukaryota</taxon>
        <taxon>Sar</taxon>
        <taxon>Alveolata</taxon>
        <taxon>Dinophyceae</taxon>
        <taxon>Suessiales</taxon>
        <taxon>Symbiodiniaceae</taxon>
        <taxon>Cladocopium</taxon>
    </lineage>
</organism>
<keyword evidence="4" id="KW-1185">Reference proteome</keyword>
<reference evidence="3 4" key="2">
    <citation type="submission" date="2024-05" db="EMBL/GenBank/DDBJ databases">
        <authorList>
            <person name="Chen Y."/>
            <person name="Shah S."/>
            <person name="Dougan E. K."/>
            <person name="Thang M."/>
            <person name="Chan C."/>
        </authorList>
    </citation>
    <scope>NUCLEOTIDE SEQUENCE [LARGE SCALE GENOMIC DNA]</scope>
</reference>
<dbReference type="GO" id="GO:0008233">
    <property type="term" value="F:peptidase activity"/>
    <property type="evidence" value="ECO:0007669"/>
    <property type="project" value="UniProtKB-KW"/>
</dbReference>
<keyword evidence="3" id="KW-0645">Protease</keyword>
<feature type="non-terminal residue" evidence="2">
    <location>
        <position position="63"/>
    </location>
</feature>
<dbReference type="EMBL" id="CAMXCT010004209">
    <property type="protein sequence ID" value="CAI4008124.1"/>
    <property type="molecule type" value="Genomic_DNA"/>
</dbReference>
<evidence type="ECO:0000313" key="3">
    <source>
        <dbReference type="EMBL" id="CAL4795436.1"/>
    </source>
</evidence>
<reference evidence="2" key="1">
    <citation type="submission" date="2022-10" db="EMBL/GenBank/DDBJ databases">
        <authorList>
            <person name="Chen Y."/>
            <person name="Dougan E. K."/>
            <person name="Chan C."/>
            <person name="Rhodes N."/>
            <person name="Thang M."/>
        </authorList>
    </citation>
    <scope>NUCLEOTIDE SEQUENCE</scope>
</reference>
<evidence type="ECO:0000313" key="4">
    <source>
        <dbReference type="Proteomes" id="UP001152797"/>
    </source>
</evidence>
<feature type="compositionally biased region" description="Basic and acidic residues" evidence="1">
    <location>
        <begin position="10"/>
        <end position="23"/>
    </location>
</feature>
<dbReference type="AlphaFoldDB" id="A0A9P1DCK8"/>
<feature type="non-terminal residue" evidence="2">
    <location>
        <position position="1"/>
    </location>
</feature>
<sequence>EDVNRTTQKPYRELKDSEGRPDEEVASEYWQSHCQRERSAVAALFSGQFRSVLRCKGCGAEAQ</sequence>
<name>A0A9P1DCK8_9DINO</name>